<keyword evidence="5" id="KW-0769">Symport</keyword>
<evidence type="ECO:0000256" key="2">
    <source>
        <dbReference type="ARBA" id="ARBA00006434"/>
    </source>
</evidence>
<dbReference type="PROSITE" id="PS50283">
    <property type="entry name" value="NA_SOLUT_SYMP_3"/>
    <property type="match status" value="1"/>
</dbReference>
<dbReference type="RefSeq" id="WP_063364528.1">
    <property type="nucleotide sequence ID" value="NZ_AQHB01000039.1"/>
</dbReference>
<dbReference type="PANTHER" id="PTHR48086:SF5">
    <property type="entry name" value="NA(+):SOLUTE SYMPORTER (SSF FAMILY)"/>
    <property type="match status" value="1"/>
</dbReference>
<feature type="transmembrane region" description="Helical" evidence="9">
    <location>
        <begin position="248"/>
        <end position="270"/>
    </location>
</feature>
<accession>A0A167CCZ0</accession>
<feature type="transmembrane region" description="Helical" evidence="9">
    <location>
        <begin position="153"/>
        <end position="170"/>
    </location>
</feature>
<feature type="transmembrane region" description="Helical" evidence="9">
    <location>
        <begin position="381"/>
        <end position="410"/>
    </location>
</feature>
<evidence type="ECO:0000256" key="1">
    <source>
        <dbReference type="ARBA" id="ARBA00004141"/>
    </source>
</evidence>
<dbReference type="Gene3D" id="1.20.1730.10">
    <property type="entry name" value="Sodium/glucose cotransporter"/>
    <property type="match status" value="1"/>
</dbReference>
<dbReference type="InterPro" id="IPR001734">
    <property type="entry name" value="Na/solute_symporter"/>
</dbReference>
<dbReference type="PANTHER" id="PTHR48086">
    <property type="entry name" value="SODIUM/PROLINE SYMPORTER-RELATED"/>
    <property type="match status" value="1"/>
</dbReference>
<keyword evidence="11" id="KW-1185">Reference proteome</keyword>
<evidence type="ECO:0000256" key="6">
    <source>
        <dbReference type="ARBA" id="ARBA00022989"/>
    </source>
</evidence>
<dbReference type="NCBIfam" id="TIGR03648">
    <property type="entry name" value="Na_symport_lg"/>
    <property type="match status" value="1"/>
</dbReference>
<dbReference type="GO" id="GO:0015293">
    <property type="term" value="F:symporter activity"/>
    <property type="evidence" value="ECO:0007669"/>
    <property type="project" value="UniProtKB-KW"/>
</dbReference>
<dbReference type="InterPro" id="IPR038377">
    <property type="entry name" value="Na/Glc_symporter_sf"/>
</dbReference>
<feature type="transmembrane region" description="Helical" evidence="9">
    <location>
        <begin position="431"/>
        <end position="450"/>
    </location>
</feature>
<feature type="transmembrane region" description="Helical" evidence="9">
    <location>
        <begin position="6"/>
        <end position="25"/>
    </location>
</feature>
<evidence type="ECO:0000313" key="10">
    <source>
        <dbReference type="EMBL" id="KZN47514.1"/>
    </source>
</evidence>
<dbReference type="STRING" id="43657.S4054249_03560"/>
<evidence type="ECO:0000256" key="9">
    <source>
        <dbReference type="SAM" id="Phobius"/>
    </source>
</evidence>
<sequence length="574" mass="61002">MDVQSFTFLIVGLSFALYIGIAIWARAGSTNEFYVAGGGVPPLANGMATAADWMSAASFISMAGIISFAGYDGGVYLLGWTGGYVLLALCLAPYLRKFGKFTVPDFIGDRYYSQVARVVAILCAIFICFTYIAGQMRGVGVVFSRFLEVDIETGVYIGMVIVFFYAVLGGMKGITYTQVAQYCVLVFAYLVPAIFISMMMTGHLLPQTGFGATLADGSGTYVLDKLDGLSAELGFAQYTEGSKSMIDVFAITAALMVGTAGLPHVIVRFFTVPKVKDTRISAAWTLVFIAIVYTTAPAVASFARVNMIDTINGKDGSGTAYAEAPQWVKNWERTGLITFNDKNGDGKMFYSAGKIDDPASTNEVKIDRDIMVLANPEIADLPAWVIALVAAGGIAAALSTTAGLLLVISTPVSHDLLKRTLKPDISDKQELMAARLAAMVAIGISAYFGINPPGFVASVVAFAFGLAAASFFPAIIMGIFSKRMNKEGAIAGMVSGIGFTAAYIIYFKFINPELNAPANWLFGISPEGIGIIGMVVNFVVAAVVMKLTAETPEEVKRMVDGIRNPKGSSAAHAH</sequence>
<evidence type="ECO:0000256" key="7">
    <source>
        <dbReference type="ARBA" id="ARBA00023136"/>
    </source>
</evidence>
<evidence type="ECO:0000256" key="5">
    <source>
        <dbReference type="ARBA" id="ARBA00022847"/>
    </source>
</evidence>
<keyword evidence="4 9" id="KW-0812">Transmembrane</keyword>
<keyword evidence="7 9" id="KW-0472">Membrane</keyword>
<dbReference type="Proteomes" id="UP000076643">
    <property type="component" value="Unassembled WGS sequence"/>
</dbReference>
<reference evidence="10 11" key="1">
    <citation type="submission" date="2013-07" db="EMBL/GenBank/DDBJ databases">
        <title>Comparative Genomic and Metabolomic Analysis of Twelve Strains of Pseudoalteromonas luteoviolacea.</title>
        <authorList>
            <person name="Vynne N.G."/>
            <person name="Mansson M."/>
            <person name="Gram L."/>
        </authorList>
    </citation>
    <scope>NUCLEOTIDE SEQUENCE [LARGE SCALE GENOMIC DNA]</scope>
    <source>
        <strain evidence="10 11">DSM 6061</strain>
    </source>
</reference>
<comment type="caution">
    <text evidence="10">The sequence shown here is derived from an EMBL/GenBank/DDBJ whole genome shotgun (WGS) entry which is preliminary data.</text>
</comment>
<dbReference type="InterPro" id="IPR019899">
    <property type="entry name" value="Na/solute_symporter_VC_2705"/>
</dbReference>
<feature type="transmembrane region" description="Helical" evidence="9">
    <location>
        <begin position="182"/>
        <end position="205"/>
    </location>
</feature>
<evidence type="ECO:0000256" key="3">
    <source>
        <dbReference type="ARBA" id="ARBA00022448"/>
    </source>
</evidence>
<organism evidence="10 11">
    <name type="scientific">Pseudoalteromonas luteoviolacea DSM 6061</name>
    <dbReference type="NCBI Taxonomy" id="1365250"/>
    <lineage>
        <taxon>Bacteria</taxon>
        <taxon>Pseudomonadati</taxon>
        <taxon>Pseudomonadota</taxon>
        <taxon>Gammaproteobacteria</taxon>
        <taxon>Alteromonadales</taxon>
        <taxon>Pseudoalteromonadaceae</taxon>
        <taxon>Pseudoalteromonas</taxon>
    </lineage>
</organism>
<dbReference type="CDD" id="cd11480">
    <property type="entry name" value="SLC5sbd_u4"/>
    <property type="match status" value="1"/>
</dbReference>
<gene>
    <name evidence="10" type="ORF">N475_06450</name>
</gene>
<feature type="transmembrane region" description="Helical" evidence="9">
    <location>
        <begin position="77"/>
        <end position="95"/>
    </location>
</feature>
<feature type="transmembrane region" description="Helical" evidence="9">
    <location>
        <begin position="282"/>
        <end position="303"/>
    </location>
</feature>
<evidence type="ECO:0000256" key="4">
    <source>
        <dbReference type="ARBA" id="ARBA00022692"/>
    </source>
</evidence>
<protein>
    <submittedName>
        <fullName evidence="10">Sodium:solute symporter</fullName>
    </submittedName>
</protein>
<feature type="transmembrane region" description="Helical" evidence="9">
    <location>
        <begin position="529"/>
        <end position="549"/>
    </location>
</feature>
<comment type="similarity">
    <text evidence="2 8">Belongs to the sodium:solute symporter (SSF) (TC 2.A.21) family.</text>
</comment>
<name>A0A167CCZ0_9GAMM</name>
<feature type="transmembrane region" description="Helical" evidence="9">
    <location>
        <begin position="456"/>
        <end position="476"/>
    </location>
</feature>
<feature type="transmembrane region" description="Helical" evidence="9">
    <location>
        <begin position="115"/>
        <end position="133"/>
    </location>
</feature>
<dbReference type="InterPro" id="IPR050277">
    <property type="entry name" value="Sodium:Solute_Symporter"/>
</dbReference>
<dbReference type="EMBL" id="AUYB01000013">
    <property type="protein sequence ID" value="KZN47514.1"/>
    <property type="molecule type" value="Genomic_DNA"/>
</dbReference>
<dbReference type="Pfam" id="PF00474">
    <property type="entry name" value="SSF"/>
    <property type="match status" value="2"/>
</dbReference>
<dbReference type="GO" id="GO:0005886">
    <property type="term" value="C:plasma membrane"/>
    <property type="evidence" value="ECO:0007669"/>
    <property type="project" value="TreeGrafter"/>
</dbReference>
<comment type="subcellular location">
    <subcellularLocation>
        <location evidence="1">Membrane</location>
        <topology evidence="1">Multi-pass membrane protein</topology>
    </subcellularLocation>
</comment>
<proteinExistence type="inferred from homology"/>
<keyword evidence="3" id="KW-0813">Transport</keyword>
<keyword evidence="6 9" id="KW-1133">Transmembrane helix</keyword>
<dbReference type="AlphaFoldDB" id="A0A167CCZ0"/>
<feature type="transmembrane region" description="Helical" evidence="9">
    <location>
        <begin position="488"/>
        <end position="509"/>
    </location>
</feature>
<evidence type="ECO:0000256" key="8">
    <source>
        <dbReference type="RuleBase" id="RU362091"/>
    </source>
</evidence>
<dbReference type="PATRIC" id="fig|1365250.3.peg.170"/>
<evidence type="ECO:0000313" key="11">
    <source>
        <dbReference type="Proteomes" id="UP000076643"/>
    </source>
</evidence>